<reference evidence="3 4" key="1">
    <citation type="submission" date="2019-04" db="EMBL/GenBank/DDBJ databases">
        <authorList>
            <person name="Jiang L."/>
        </authorList>
    </citation>
    <scope>NUCLEOTIDE SEQUENCE [LARGE SCALE GENOMIC DNA]</scope>
    <source>
        <strain evidence="3 4">YIM 131861</strain>
    </source>
</reference>
<evidence type="ECO:0000256" key="2">
    <source>
        <dbReference type="SAM" id="SignalP"/>
    </source>
</evidence>
<keyword evidence="3" id="KW-0121">Carboxypeptidase</keyword>
<keyword evidence="1" id="KW-0472">Membrane</keyword>
<keyword evidence="2" id="KW-0732">Signal</keyword>
<organism evidence="3 4">
    <name type="scientific">Orlajensenia flava</name>
    <dbReference type="NCBI Taxonomy" id="2565934"/>
    <lineage>
        <taxon>Bacteria</taxon>
        <taxon>Bacillati</taxon>
        <taxon>Actinomycetota</taxon>
        <taxon>Actinomycetes</taxon>
        <taxon>Micrococcales</taxon>
        <taxon>Microbacteriaceae</taxon>
        <taxon>Orlajensenia</taxon>
    </lineage>
</organism>
<sequence>MGGVRILATAGALAIAAVLASAPAAWADAGAGSVSGSVSGDDGRALHGEVRLYLDGHDLPTAYTTTNDDGSFLFDAVPDGNYRVGVSLRADERTAWGDVPKTIWALTSSGERMAMPEANVVNGSTVSGVAVVAPHLRTVSGHVGGERSGRTGPVEGATVCLMVDNASASSCVDTDGDGNFVIAGVYPGEYDLHASADDFAYLMDEPRLTVGATDIGGVAVVLHSGATLTGRIAVNGGGWPATLVPVILQDAGGHGILLGPEIDHDGAYVISHVPAGDWKLSFGLIPDGVSTKWVPQWWRGAASIDGAETITVANNQVVTGYDVTMTPKADTLPPVTLSVGSVAPGGSVHVSANVFSAGARSELWLHSTPVLLSAVTSDDRGAVSADVTIPPSTPPGTHRIVLVDADGQEFASADFVVTAAAAKAGGAILAETGVAPAASGGLGVLVVIVGCTMCAAVAVRRRAARTR</sequence>
<dbReference type="SUPFAM" id="SSF49452">
    <property type="entry name" value="Starch-binding domain-like"/>
    <property type="match status" value="2"/>
</dbReference>
<keyword evidence="3" id="KW-0378">Hydrolase</keyword>
<keyword evidence="4" id="KW-1185">Reference proteome</keyword>
<dbReference type="AlphaFoldDB" id="A0A4S4FKB5"/>
<keyword evidence="3" id="KW-0645">Protease</keyword>
<feature type="signal peptide" evidence="2">
    <location>
        <begin position="1"/>
        <end position="27"/>
    </location>
</feature>
<dbReference type="GO" id="GO:0004180">
    <property type="term" value="F:carboxypeptidase activity"/>
    <property type="evidence" value="ECO:0007669"/>
    <property type="project" value="UniProtKB-KW"/>
</dbReference>
<evidence type="ECO:0000256" key="1">
    <source>
        <dbReference type="SAM" id="Phobius"/>
    </source>
</evidence>
<dbReference type="Gene3D" id="2.60.40.1120">
    <property type="entry name" value="Carboxypeptidase-like, regulatory domain"/>
    <property type="match status" value="2"/>
</dbReference>
<dbReference type="RefSeq" id="WP_136425381.1">
    <property type="nucleotide sequence ID" value="NZ_SSSN01000014.1"/>
</dbReference>
<feature type="chain" id="PRO_5020233556" evidence="2">
    <location>
        <begin position="28"/>
        <end position="467"/>
    </location>
</feature>
<evidence type="ECO:0000313" key="4">
    <source>
        <dbReference type="Proteomes" id="UP000307380"/>
    </source>
</evidence>
<name>A0A4S4FKB5_9MICO</name>
<dbReference type="EMBL" id="SSSN01000014">
    <property type="protein sequence ID" value="THG30414.1"/>
    <property type="molecule type" value="Genomic_DNA"/>
</dbReference>
<proteinExistence type="predicted"/>
<feature type="transmembrane region" description="Helical" evidence="1">
    <location>
        <begin position="437"/>
        <end position="459"/>
    </location>
</feature>
<dbReference type="OrthoDB" id="3771655at2"/>
<accession>A0A4S4FKB5</accession>
<dbReference type="Pfam" id="PF13620">
    <property type="entry name" value="CarboxypepD_reg"/>
    <property type="match status" value="1"/>
</dbReference>
<dbReference type="GO" id="GO:0030246">
    <property type="term" value="F:carbohydrate binding"/>
    <property type="evidence" value="ECO:0007669"/>
    <property type="project" value="InterPro"/>
</dbReference>
<keyword evidence="1" id="KW-1133">Transmembrane helix</keyword>
<dbReference type="Proteomes" id="UP000307380">
    <property type="component" value="Unassembled WGS sequence"/>
</dbReference>
<evidence type="ECO:0000313" key="3">
    <source>
        <dbReference type="EMBL" id="THG30414.1"/>
    </source>
</evidence>
<keyword evidence="1" id="KW-0812">Transmembrane</keyword>
<comment type="caution">
    <text evidence="3">The sequence shown here is derived from an EMBL/GenBank/DDBJ whole genome shotgun (WGS) entry which is preliminary data.</text>
</comment>
<gene>
    <name evidence="3" type="ORF">E6C70_15375</name>
</gene>
<protein>
    <submittedName>
        <fullName evidence="3">Carboxypeptidase regulatory-like domain-containing protein</fullName>
    </submittedName>
</protein>
<dbReference type="InterPro" id="IPR013784">
    <property type="entry name" value="Carb-bd-like_fold"/>
</dbReference>